<evidence type="ECO:0000259" key="1">
    <source>
        <dbReference type="Pfam" id="PF13480"/>
    </source>
</evidence>
<dbReference type="InterPro" id="IPR038740">
    <property type="entry name" value="BioF2-like_GNAT_dom"/>
</dbReference>
<dbReference type="Pfam" id="PF13480">
    <property type="entry name" value="Acetyltransf_6"/>
    <property type="match status" value="1"/>
</dbReference>
<name>A0A6B8VZV8_9CORY</name>
<evidence type="ECO:0000313" key="2">
    <source>
        <dbReference type="EMBL" id="QGU08529.1"/>
    </source>
</evidence>
<dbReference type="SUPFAM" id="SSF55729">
    <property type="entry name" value="Acyl-CoA N-acyltransferases (Nat)"/>
    <property type="match status" value="1"/>
</dbReference>
<evidence type="ECO:0000313" key="3">
    <source>
        <dbReference type="Proteomes" id="UP000424462"/>
    </source>
</evidence>
<feature type="domain" description="BioF2-like acetyltransferase" evidence="1">
    <location>
        <begin position="181"/>
        <end position="328"/>
    </location>
</feature>
<dbReference type="Proteomes" id="UP000424462">
    <property type="component" value="Chromosome"/>
</dbReference>
<sequence>MRLLSCRSNSVQSPWNATTPPPVVLRIHTQVDCRLEWEWGELAAATSRGFGARPSYALSWFRELGKGQMSVATLHRGGQLVGLLPLHRRRRMGLTVHRWLGHGLGTVGEGLFHSPGDAKTLLAGLRRRGMLLELTHLCEDSPLFAAVQEDPGWHSNFHLDEYCPVIDLPAGTRAATLRSTKTLGQLRRARARVEKEHGAVGFQVLQTPAEFQGSWSELARVAQVARAADPDERSNLFDGEYAAFARYFLNGEAASGNLCVLGIQVGGRWVGFQVLLCTAGKAELWFTRYDPDFSALKPGHQIIEYLCDHHEELGIDTFDTMIGRNAYKGEWATSGYEVGTLIAVPAHLRGALGLLQGINGGYDLIREGAGRLRNSSRGAALNGV</sequence>
<reference evidence="2 3" key="1">
    <citation type="submission" date="2019-11" db="EMBL/GenBank/DDBJ databases">
        <title>Complete genome sequence of Corynebacterium kalinowskii 1959, a novel Corynebacterium species isolated from soil of a small paddock in Vilsendorf, Germany.</title>
        <authorList>
            <person name="Schaffert L."/>
            <person name="Ruwe M."/>
            <person name="Milse J."/>
            <person name="Hanuschka K."/>
            <person name="Ortseifen V."/>
            <person name="Droste J."/>
            <person name="Brandt D."/>
            <person name="Schlueter L."/>
            <person name="Kutter Y."/>
            <person name="Vinke S."/>
            <person name="Viehoefer P."/>
            <person name="Jacob L."/>
            <person name="Luebke N.-C."/>
            <person name="Schulte-Berndt E."/>
            <person name="Hain C."/>
            <person name="Linder M."/>
            <person name="Schmidt P."/>
            <person name="Wollenschlaeger L."/>
            <person name="Luttermann T."/>
            <person name="Thieme E."/>
            <person name="Hassa J."/>
            <person name="Haak M."/>
            <person name="Wittchen M."/>
            <person name="Mentz A."/>
            <person name="Persicke M."/>
            <person name="Busche T."/>
            <person name="Ruckert C."/>
        </authorList>
    </citation>
    <scope>NUCLEOTIDE SEQUENCE [LARGE SCALE GENOMIC DNA]</scope>
    <source>
        <strain evidence="2 3">2039</strain>
    </source>
</reference>
<proteinExistence type="predicted"/>
<accession>A0A6B8VZV8</accession>
<dbReference type="EMBL" id="CP046455">
    <property type="protein sequence ID" value="QGU08529.1"/>
    <property type="molecule type" value="Genomic_DNA"/>
</dbReference>
<dbReference type="AlphaFoldDB" id="A0A6B8VZV8"/>
<dbReference type="KEGG" id="cok:COCCU_13150"/>
<protein>
    <recommendedName>
        <fullName evidence="1">BioF2-like acetyltransferase domain-containing protein</fullName>
    </recommendedName>
</protein>
<dbReference type="InterPro" id="IPR016181">
    <property type="entry name" value="Acyl_CoA_acyltransferase"/>
</dbReference>
<keyword evidence="3" id="KW-1185">Reference proteome</keyword>
<gene>
    <name evidence="2" type="ORF">COCCU_13150</name>
</gene>
<organism evidence="2 3">
    <name type="scientific">Corynebacterium occultum</name>
    <dbReference type="NCBI Taxonomy" id="2675219"/>
    <lineage>
        <taxon>Bacteria</taxon>
        <taxon>Bacillati</taxon>
        <taxon>Actinomycetota</taxon>
        <taxon>Actinomycetes</taxon>
        <taxon>Mycobacteriales</taxon>
        <taxon>Corynebacteriaceae</taxon>
        <taxon>Corynebacterium</taxon>
    </lineage>
</organism>